<evidence type="ECO:0000313" key="2">
    <source>
        <dbReference type="Proteomes" id="UP000006073"/>
    </source>
</evidence>
<name>S2D886_INDAL</name>
<sequence length="61" mass="6891">MDWVWVATDVPSRKPEIKKFGASHNSSNTLKLFRENELPDPLSIINLLMGNPIQLPSSTKK</sequence>
<dbReference type="Proteomes" id="UP000006073">
    <property type="component" value="Unassembled WGS sequence"/>
</dbReference>
<proteinExistence type="predicted"/>
<dbReference type="EMBL" id="ALWO02000047">
    <property type="protein sequence ID" value="EOZ93285.1"/>
    <property type="molecule type" value="Genomic_DNA"/>
</dbReference>
<keyword evidence="2" id="KW-1185">Reference proteome</keyword>
<gene>
    <name evidence="1" type="ORF">A33Q_3875</name>
</gene>
<organism evidence="1 2">
    <name type="scientific">Indibacter alkaliphilus (strain CCUG 57479 / KCTC 22604 / LW1)</name>
    <dbReference type="NCBI Taxonomy" id="1189612"/>
    <lineage>
        <taxon>Bacteria</taxon>
        <taxon>Pseudomonadati</taxon>
        <taxon>Bacteroidota</taxon>
        <taxon>Cytophagia</taxon>
        <taxon>Cytophagales</taxon>
        <taxon>Cyclobacteriaceae</taxon>
    </lineage>
</organism>
<dbReference type="AlphaFoldDB" id="S2D886"/>
<reference evidence="1 2" key="1">
    <citation type="journal article" date="2013" name="Genome Announc.">
        <title>Draft Genome Sequence of Indibacter alkaliphilus Strain LW1T, Isolated from Lonar Lake, a Haloalkaline Lake in the Buldana District of Maharashtra, India.</title>
        <authorList>
            <person name="Singh A."/>
            <person name="Kumar Jangir P."/>
            <person name="Sharma R."/>
            <person name="Singh A."/>
            <person name="Kumar Pinnaka A."/>
            <person name="Shivaji S."/>
        </authorList>
    </citation>
    <scope>NUCLEOTIDE SEQUENCE [LARGE SCALE GENOMIC DNA]</scope>
    <source>
        <strain evidence="2">CCUG 57479 / KCTC 22604 / LW1</strain>
    </source>
</reference>
<evidence type="ECO:0000313" key="1">
    <source>
        <dbReference type="EMBL" id="EOZ93285.1"/>
    </source>
</evidence>
<protein>
    <submittedName>
        <fullName evidence="1">Uncharacterized protein</fullName>
    </submittedName>
</protein>
<accession>S2D886</accession>
<comment type="caution">
    <text evidence="1">The sequence shown here is derived from an EMBL/GenBank/DDBJ whole genome shotgun (WGS) entry which is preliminary data.</text>
</comment>